<name>A0A5S6QNE6_TRIMR</name>
<dbReference type="AlphaFoldDB" id="A0A5S6QNE6"/>
<accession>A0A5S6QNE6</accession>
<keyword evidence="2" id="KW-1185">Reference proteome</keyword>
<dbReference type="Proteomes" id="UP000046395">
    <property type="component" value="Unassembled WGS sequence"/>
</dbReference>
<organism evidence="2 3">
    <name type="scientific">Trichuris muris</name>
    <name type="common">Mouse whipworm</name>
    <dbReference type="NCBI Taxonomy" id="70415"/>
    <lineage>
        <taxon>Eukaryota</taxon>
        <taxon>Metazoa</taxon>
        <taxon>Ecdysozoa</taxon>
        <taxon>Nematoda</taxon>
        <taxon>Enoplea</taxon>
        <taxon>Dorylaimia</taxon>
        <taxon>Trichinellida</taxon>
        <taxon>Trichuridae</taxon>
        <taxon>Trichuris</taxon>
    </lineage>
</organism>
<sequence length="216" mass="24946">MQYRCTPLECGYSPAELLNGRQIRCKLDALLHSPDHVAQGRLSKETAKTHRRAHRRVIADCVHAHMVETPCYARYCGYKHDKEPRWIPAAVTKIFGMRTVQVRVVPRGPLWKRHIEQLQTSLQMGRRRRSGACYHSPQRRHLSDKLRRRHSRRVQQRSRRGLETCGPGKPRRSKRLQQKLASQQGTSFLAGRYCGCGCRLITSALSLITYAALRLQ</sequence>
<protein>
    <submittedName>
        <fullName evidence="3">Uncharacterized protein</fullName>
    </submittedName>
</protein>
<evidence type="ECO:0000313" key="3">
    <source>
        <dbReference type="WBParaSite" id="TMUE_2000008684.1"/>
    </source>
</evidence>
<feature type="region of interest" description="Disordered" evidence="1">
    <location>
        <begin position="126"/>
        <end position="175"/>
    </location>
</feature>
<evidence type="ECO:0000313" key="2">
    <source>
        <dbReference type="Proteomes" id="UP000046395"/>
    </source>
</evidence>
<dbReference type="WBParaSite" id="TMUE_2000008684.1">
    <property type="protein sequence ID" value="TMUE_2000008684.1"/>
    <property type="gene ID" value="WBGene00300362"/>
</dbReference>
<reference evidence="3" key="1">
    <citation type="submission" date="2019-12" db="UniProtKB">
        <authorList>
            <consortium name="WormBaseParasite"/>
        </authorList>
    </citation>
    <scope>IDENTIFICATION</scope>
</reference>
<evidence type="ECO:0000256" key="1">
    <source>
        <dbReference type="SAM" id="MobiDB-lite"/>
    </source>
</evidence>
<feature type="compositionally biased region" description="Basic residues" evidence="1">
    <location>
        <begin position="137"/>
        <end position="159"/>
    </location>
</feature>
<proteinExistence type="predicted"/>